<keyword evidence="3" id="KW-0472">Membrane</keyword>
<name>A0AAW0ICD6_MYOGA</name>
<sequence length="198" mass="21670">MAFTSAVVYQGLVMRLGIVGGNLYIDFFISGLVELPAALLILLTIERLGRRLPFAASNIVAGVACLVTAFLPEDTKLHPRLGTGRRCGSWLHKAHSLLRDTDIFITSQNVVNKTDKGGEKEEEGEEGLREKYCVDPREKPELLANNRCFLLFSQNMKSCHEFRNLGFFVIAGSCMRKSGEGQSPARPSPQDMAGPGAA</sequence>
<dbReference type="GO" id="GO:0016020">
    <property type="term" value="C:membrane"/>
    <property type="evidence" value="ECO:0007669"/>
    <property type="project" value="UniProtKB-SubCell"/>
</dbReference>
<reference evidence="4 5" key="1">
    <citation type="journal article" date="2023" name="bioRxiv">
        <title>Conserved and derived expression patterns and positive selection on dental genes reveal complex evolutionary context of ever-growing rodent molars.</title>
        <authorList>
            <person name="Calamari Z.T."/>
            <person name="Song A."/>
            <person name="Cohen E."/>
            <person name="Akter M."/>
            <person name="Roy R.D."/>
            <person name="Hallikas O."/>
            <person name="Christensen M.M."/>
            <person name="Li P."/>
            <person name="Marangoni P."/>
            <person name="Jernvall J."/>
            <person name="Klein O.D."/>
        </authorList>
    </citation>
    <scope>NUCLEOTIDE SEQUENCE [LARGE SCALE GENOMIC DNA]</scope>
    <source>
        <strain evidence="4">V071</strain>
    </source>
</reference>
<proteinExistence type="predicted"/>
<feature type="region of interest" description="Disordered" evidence="2">
    <location>
        <begin position="178"/>
        <end position="198"/>
    </location>
</feature>
<feature type="transmembrane region" description="Helical" evidence="3">
    <location>
        <begin position="23"/>
        <end position="45"/>
    </location>
</feature>
<protein>
    <submittedName>
        <fullName evidence="4">Uncharacterized protein</fullName>
    </submittedName>
</protein>
<dbReference type="InterPro" id="IPR036259">
    <property type="entry name" value="MFS_trans_sf"/>
</dbReference>
<keyword evidence="3" id="KW-0812">Transmembrane</keyword>
<comment type="caution">
    <text evidence="4">The sequence shown here is derived from an EMBL/GenBank/DDBJ whole genome shotgun (WGS) entry which is preliminary data.</text>
</comment>
<organism evidence="4 5">
    <name type="scientific">Myodes glareolus</name>
    <name type="common">Bank vole</name>
    <name type="synonym">Clethrionomys glareolus</name>
    <dbReference type="NCBI Taxonomy" id="447135"/>
    <lineage>
        <taxon>Eukaryota</taxon>
        <taxon>Metazoa</taxon>
        <taxon>Chordata</taxon>
        <taxon>Craniata</taxon>
        <taxon>Vertebrata</taxon>
        <taxon>Euteleostomi</taxon>
        <taxon>Mammalia</taxon>
        <taxon>Eutheria</taxon>
        <taxon>Euarchontoglires</taxon>
        <taxon>Glires</taxon>
        <taxon>Rodentia</taxon>
        <taxon>Myomorpha</taxon>
        <taxon>Muroidea</taxon>
        <taxon>Cricetidae</taxon>
        <taxon>Arvicolinae</taxon>
        <taxon>Myodes</taxon>
    </lineage>
</organism>
<gene>
    <name evidence="4" type="ORF">U0070_022937</name>
</gene>
<feature type="transmembrane region" description="Helical" evidence="3">
    <location>
        <begin position="52"/>
        <end position="71"/>
    </location>
</feature>
<keyword evidence="5" id="KW-1185">Reference proteome</keyword>
<evidence type="ECO:0000256" key="3">
    <source>
        <dbReference type="SAM" id="Phobius"/>
    </source>
</evidence>
<evidence type="ECO:0000313" key="4">
    <source>
        <dbReference type="EMBL" id="KAK7811977.1"/>
    </source>
</evidence>
<evidence type="ECO:0000256" key="2">
    <source>
        <dbReference type="SAM" id="MobiDB-lite"/>
    </source>
</evidence>
<dbReference type="AlphaFoldDB" id="A0AAW0ICD6"/>
<dbReference type="EMBL" id="JBBHLL010000161">
    <property type="protein sequence ID" value="KAK7811977.1"/>
    <property type="molecule type" value="Genomic_DNA"/>
</dbReference>
<keyword evidence="3" id="KW-1133">Transmembrane helix</keyword>
<accession>A0AAW0ICD6</accession>
<evidence type="ECO:0000256" key="1">
    <source>
        <dbReference type="ARBA" id="ARBA00004141"/>
    </source>
</evidence>
<dbReference type="Gene3D" id="1.20.1250.20">
    <property type="entry name" value="MFS general substrate transporter like domains"/>
    <property type="match status" value="1"/>
</dbReference>
<dbReference type="Proteomes" id="UP001488838">
    <property type="component" value="Unassembled WGS sequence"/>
</dbReference>
<evidence type="ECO:0000313" key="5">
    <source>
        <dbReference type="Proteomes" id="UP001488838"/>
    </source>
</evidence>
<comment type="subcellular location">
    <subcellularLocation>
        <location evidence="1">Membrane</location>
        <topology evidence="1">Multi-pass membrane protein</topology>
    </subcellularLocation>
</comment>